<proteinExistence type="predicted"/>
<gene>
    <name evidence="1" type="ORF">F942_03606</name>
</gene>
<comment type="caution">
    <text evidence="1">The sequence shown here is derived from an EMBL/GenBank/DDBJ whole genome shotgun (WGS) entry which is preliminary data.</text>
</comment>
<protein>
    <submittedName>
        <fullName evidence="1">Uncharacterized protein</fullName>
    </submittedName>
</protein>
<evidence type="ECO:0000313" key="2">
    <source>
        <dbReference type="Proteomes" id="UP000013276"/>
    </source>
</evidence>
<dbReference type="InterPro" id="IPR009057">
    <property type="entry name" value="Homeodomain-like_sf"/>
</dbReference>
<sequence length="174" mass="19849">MSDKEIQRLAVLKDVRDQRIIQVRAAEILNLSTRQITRLLQKLKQDGVSGLTHASRGQPGHRRHDDLLKSKCLSIISEHLLGFGPTLAHEKLSSMFDLNIPVETLRRWMTANDLWIPRSKRLNPTINSRVINIHTTFGQHFLQFTIANAIFTILAHSPKNDFALKKGFICCTFS</sequence>
<dbReference type="Proteomes" id="UP000013276">
    <property type="component" value="Unassembled WGS sequence"/>
</dbReference>
<dbReference type="HOGENOM" id="CLU_1536822_0_0_6"/>
<name>N9BX70_9GAMM</name>
<reference evidence="1 2" key="1">
    <citation type="submission" date="2013-02" db="EMBL/GenBank/DDBJ databases">
        <title>The Genome Sequence of Acinetobacter ursingii NIPH ANC_3649.</title>
        <authorList>
            <consortium name="The Broad Institute Genome Sequencing Platform"/>
            <consortium name="The Broad Institute Genome Sequencing Center for Infectious Disease"/>
            <person name="Cerqueira G."/>
            <person name="Feldgarden M."/>
            <person name="Courvalin P."/>
            <person name="Perichon B."/>
            <person name="Grillot-Courvalin C."/>
            <person name="Clermont D."/>
            <person name="Rocha E."/>
            <person name="Yoon E.-J."/>
            <person name="Nemec A."/>
            <person name="Walker B."/>
            <person name="Young S.K."/>
            <person name="Zeng Q."/>
            <person name="Gargeya S."/>
            <person name="Fitzgerald M."/>
            <person name="Haas B."/>
            <person name="Abouelleil A."/>
            <person name="Alvarado L."/>
            <person name="Arachchi H.M."/>
            <person name="Berlin A.M."/>
            <person name="Chapman S.B."/>
            <person name="Dewar J."/>
            <person name="Goldberg J."/>
            <person name="Griggs A."/>
            <person name="Gujja S."/>
            <person name="Hansen M."/>
            <person name="Howarth C."/>
            <person name="Imamovic A."/>
            <person name="Larimer J."/>
            <person name="McCowan C."/>
            <person name="Murphy C."/>
            <person name="Neiman D."/>
            <person name="Pearson M."/>
            <person name="Priest M."/>
            <person name="Roberts A."/>
            <person name="Saif S."/>
            <person name="Shea T."/>
            <person name="Sisk P."/>
            <person name="Sykes S."/>
            <person name="Wortman J."/>
            <person name="Nusbaum C."/>
            <person name="Birren B."/>
        </authorList>
    </citation>
    <scope>NUCLEOTIDE SEQUENCE [LARGE SCALE GENOMIC DNA]</scope>
    <source>
        <strain evidence="1 2">ANC 3649</strain>
    </source>
</reference>
<evidence type="ECO:0000313" key="1">
    <source>
        <dbReference type="EMBL" id="ENV77896.1"/>
    </source>
</evidence>
<accession>N9BX70</accession>
<dbReference type="PATRIC" id="fig|1257043.3.peg.3525"/>
<dbReference type="SUPFAM" id="SSF46689">
    <property type="entry name" value="Homeodomain-like"/>
    <property type="match status" value="1"/>
</dbReference>
<dbReference type="EMBL" id="APQC01000030">
    <property type="protein sequence ID" value="ENV77896.1"/>
    <property type="molecule type" value="Genomic_DNA"/>
</dbReference>
<organism evidence="1 2">
    <name type="scientific">Acinetobacter ursingii ANC 3649</name>
    <dbReference type="NCBI Taxonomy" id="1257043"/>
    <lineage>
        <taxon>Bacteria</taxon>
        <taxon>Pseudomonadati</taxon>
        <taxon>Pseudomonadota</taxon>
        <taxon>Gammaproteobacteria</taxon>
        <taxon>Moraxellales</taxon>
        <taxon>Moraxellaceae</taxon>
        <taxon>Acinetobacter</taxon>
    </lineage>
</organism>
<dbReference type="AlphaFoldDB" id="N9BX70"/>
<keyword evidence="2" id="KW-1185">Reference proteome</keyword>